<keyword evidence="1" id="KW-0472">Membrane</keyword>
<keyword evidence="1" id="KW-0812">Transmembrane</keyword>
<organism evidence="2 3">
    <name type="scientific">Acetobacter senegalensis</name>
    <dbReference type="NCBI Taxonomy" id="446692"/>
    <lineage>
        <taxon>Bacteria</taxon>
        <taxon>Pseudomonadati</taxon>
        <taxon>Pseudomonadota</taxon>
        <taxon>Alphaproteobacteria</taxon>
        <taxon>Acetobacterales</taxon>
        <taxon>Acetobacteraceae</taxon>
        <taxon>Acetobacter</taxon>
    </lineage>
</organism>
<reference evidence="2 3" key="1">
    <citation type="submission" date="2014-06" db="EMBL/GenBank/DDBJ databases">
        <authorList>
            <person name="Ju J."/>
            <person name="Zhang J."/>
        </authorList>
    </citation>
    <scope>NUCLEOTIDE SEQUENCE [LARGE SCALE GENOMIC DNA]</scope>
    <source>
        <strain evidence="2">DmL_050</strain>
    </source>
</reference>
<evidence type="ECO:0000313" key="3">
    <source>
        <dbReference type="Proteomes" id="UP000195072"/>
    </source>
</evidence>
<dbReference type="AlphaFoldDB" id="A0A252EDS6"/>
<dbReference type="EMBL" id="JOOZ01000145">
    <property type="protein sequence ID" value="OUL64631.1"/>
    <property type="molecule type" value="Genomic_DNA"/>
</dbReference>
<sequence>MRNWLKTVLFLSAFSPALLSIAIARCWTGGLTVVVGFYVVLGILGSLLAMLVMRILRQKGEVINFTAKKIKSNDALMLGVVSTYFLPFIGKAADITPSIVLALLLLVAIILSLQSAIPPHPLLRLLRYRFYEVESASGVVYTLITRRDLHDPKQISAVRVISSSMLVEAT</sequence>
<dbReference type="Proteomes" id="UP000195072">
    <property type="component" value="Unassembled WGS sequence"/>
</dbReference>
<evidence type="ECO:0000256" key="1">
    <source>
        <dbReference type="SAM" id="Phobius"/>
    </source>
</evidence>
<evidence type="ECO:0000313" key="2">
    <source>
        <dbReference type="EMBL" id="OUL64631.1"/>
    </source>
</evidence>
<gene>
    <name evidence="2" type="ORF">HK16_03245</name>
</gene>
<proteinExistence type="predicted"/>
<feature type="transmembrane region" description="Helical" evidence="1">
    <location>
        <begin position="34"/>
        <end position="56"/>
    </location>
</feature>
<keyword evidence="1" id="KW-1133">Transmembrane helix</keyword>
<protein>
    <submittedName>
        <fullName evidence="2">Uncharacterized protein</fullName>
    </submittedName>
</protein>
<feature type="transmembrane region" description="Helical" evidence="1">
    <location>
        <begin position="99"/>
        <end position="117"/>
    </location>
</feature>
<accession>A0A252EDS6</accession>
<name>A0A252EDS6_9PROT</name>
<comment type="caution">
    <text evidence="2">The sequence shown here is derived from an EMBL/GenBank/DDBJ whole genome shotgun (WGS) entry which is preliminary data.</text>
</comment>